<reference evidence="2 3" key="1">
    <citation type="journal article" date="2023" name="J. Phycol.">
        <title>Chrysosporum ovalisporum is synonymous with the true-branching cyanobacterium Umezakia natans (Nostocales/Aphanizomenonaceae).</title>
        <authorList>
            <person name="McGregor G.B."/>
            <person name="Sendall B.C."/>
            <person name="Niiyama Y."/>
            <person name="Tuji A."/>
            <person name="Willis A."/>
        </authorList>
    </citation>
    <scope>NUCLEOTIDE SEQUENCE [LARGE SCALE GENOMIC DNA]</scope>
    <source>
        <strain evidence="2 3">CS-531</strain>
    </source>
</reference>
<keyword evidence="1 2" id="KW-0378">Hydrolase</keyword>
<accession>A0ABT6KE66</accession>
<organism evidence="2 3">
    <name type="scientific">Anabaenopsis tanganyikae CS-531</name>
    <dbReference type="NCBI Taxonomy" id="2785304"/>
    <lineage>
        <taxon>Bacteria</taxon>
        <taxon>Bacillati</taxon>
        <taxon>Cyanobacteriota</taxon>
        <taxon>Cyanophyceae</taxon>
        <taxon>Nostocales</taxon>
        <taxon>Nodulariaceae</taxon>
        <taxon>Anabaenopsis</taxon>
        <taxon>Anabaenopsis tanganyikae</taxon>
    </lineage>
</organism>
<protein>
    <submittedName>
        <fullName evidence="2">Glycoside hydrolase family 88 protein</fullName>
    </submittedName>
</protein>
<dbReference type="PANTHER" id="PTHR33886:SF8">
    <property type="entry name" value="UNSATURATED RHAMNOGALACTURONAN HYDROLASE (EUROFUNG)"/>
    <property type="match status" value="1"/>
</dbReference>
<sequence length="374" mass="42983">MKLVVSLLLLFLLLVKGCQTPKTLSFQLKSDSIIEAMEYVADWQLANPSKHPPTHWSQAAYYTGMMALADVSKDERYLKAMKKMARSNQYQPGPNRRFADDQAVIQTYAQLYLRNPDPTILAPTLELFDWLLTLPFDEPLTWDDQIHNREWAWCDALFMAPPALAMVSQSTGNEKYLQLMNRLWWKTTKYLYDPQENLYFRDSRFFDQRTPNGSKVFWSRGNGWVMAGLVRVLQAMPQNFTARPSYEKLYREMAKKIASLQRSDGYWPSSLLDPNHLPNPETSGTAFFVYALTWGVNHNYLTLKEYSPFIERGWQALIQAVHPNGKLGYVQPMSVQPGAAEYQTTEAYAVGGFLLAASELFKLVEGDHMKTNIT</sequence>
<keyword evidence="3" id="KW-1185">Reference proteome</keyword>
<dbReference type="GO" id="GO:0016787">
    <property type="term" value="F:hydrolase activity"/>
    <property type="evidence" value="ECO:0007669"/>
    <property type="project" value="UniProtKB-KW"/>
</dbReference>
<name>A0ABT6KE66_9CYAN</name>
<dbReference type="InterPro" id="IPR012341">
    <property type="entry name" value="6hp_glycosidase-like_sf"/>
</dbReference>
<dbReference type="RefSeq" id="WP_280801808.1">
    <property type="nucleotide sequence ID" value="NZ_JANQDF010000092.1"/>
</dbReference>
<gene>
    <name evidence="2" type="ORF">NWP22_09805</name>
</gene>
<dbReference type="InterPro" id="IPR052043">
    <property type="entry name" value="PolySaccharide_Degr_Enz"/>
</dbReference>
<dbReference type="Gene3D" id="1.50.10.10">
    <property type="match status" value="1"/>
</dbReference>
<dbReference type="Proteomes" id="UP001159386">
    <property type="component" value="Unassembled WGS sequence"/>
</dbReference>
<dbReference type="InterPro" id="IPR008928">
    <property type="entry name" value="6-hairpin_glycosidase_sf"/>
</dbReference>
<evidence type="ECO:0000256" key="1">
    <source>
        <dbReference type="ARBA" id="ARBA00022801"/>
    </source>
</evidence>
<dbReference type="SUPFAM" id="SSF48208">
    <property type="entry name" value="Six-hairpin glycosidases"/>
    <property type="match status" value="1"/>
</dbReference>
<dbReference type="InterPro" id="IPR010905">
    <property type="entry name" value="Glyco_hydro_88"/>
</dbReference>
<comment type="caution">
    <text evidence="2">The sequence shown here is derived from an EMBL/GenBank/DDBJ whole genome shotgun (WGS) entry which is preliminary data.</text>
</comment>
<proteinExistence type="predicted"/>
<dbReference type="EMBL" id="JANQDF010000092">
    <property type="protein sequence ID" value="MDH6106157.1"/>
    <property type="molecule type" value="Genomic_DNA"/>
</dbReference>
<evidence type="ECO:0000313" key="3">
    <source>
        <dbReference type="Proteomes" id="UP001159386"/>
    </source>
</evidence>
<evidence type="ECO:0000313" key="2">
    <source>
        <dbReference type="EMBL" id="MDH6106157.1"/>
    </source>
</evidence>
<dbReference type="Pfam" id="PF07470">
    <property type="entry name" value="Glyco_hydro_88"/>
    <property type="match status" value="1"/>
</dbReference>
<dbReference type="PANTHER" id="PTHR33886">
    <property type="entry name" value="UNSATURATED RHAMNOGALACTURONAN HYDROLASE (EUROFUNG)"/>
    <property type="match status" value="1"/>
</dbReference>